<dbReference type="InterPro" id="IPR025904">
    <property type="entry name" value="Tubulin-like"/>
</dbReference>
<organism evidence="1 2">
    <name type="scientific">Polyangium fumosum</name>
    <dbReference type="NCBI Taxonomy" id="889272"/>
    <lineage>
        <taxon>Bacteria</taxon>
        <taxon>Pseudomonadati</taxon>
        <taxon>Myxococcota</taxon>
        <taxon>Polyangia</taxon>
        <taxon>Polyangiales</taxon>
        <taxon>Polyangiaceae</taxon>
        <taxon>Polyangium</taxon>
    </lineage>
</organism>
<sequence length="1072" mass="119526">MPLSEKKIAPAFFIGLGGAGGAIVDELARKVKQEDSFERYKDLVHFFAFDTDADDLARLVWIDAAHKFVLSDFDKPEYVELKRGKLHAKPDPLFEQWWPAWYQPRAHRGKGAGQIRIESRLSLYHHLENDRAKILETLEKAIRRAYDVHNPFRANKAAKIHIYASLAGGTGSGGFATMALTVRRLLGGQRGHRIIGTFVLPNVFRGKGLPPNQFDKIMSNGYAALQELELLQSASPAAPARFHYDPDNPERVLVDRPPFDQVYLVEEKTESGVVLADSQEVYPAISDAAHAQIFTSILDREGSTLDNDTRELMQLDEQAFTKSFGSFGIGALVLPVEDVLEHAALKLGAELLLAAVPGGSAALGDGADLDAADQAFVRGLESKAEGKGEESEPYRRAVEWARGGGSGGEGTIGAFLRRTREDVAKRIDEAIKLRGWDEAELSAFERDPERVRSETAQAFAALKVQVGKSEDAARERAREAALRVAAESGELSLTELAKDKGPTEARYFHALLRQAVAAEQETARKAYERGLVLTDGRLGEDFKRRVDELAAAAPETLLEKLPGRENDYFEVAASFAGWYRDVLDGLRARIRANALIEYFSAVLRELDRRRLSSFHFFARVDRIQRRLEERAARIVAAGGRRHEGGDANRYVLDVEVLQDHRTGRRLWDHLYARLVRPSDLQLSGALSRLATVASQGGAEQDIERRIIDDLVQLASAALRARIAGGLEERGLRIDEELRFEAQLVSATRRLERRGGPLPPASDPQWIEEARRTPEDEIQKYVKDKLEFAAAKCAPFLTLGAGAPLLPDKAYVVMHGDYERTLGPMLAHLATHRVDRGQIVASDHPYEIIFYLARLGCPLHAVKSLSDYERRYRAVKDKELAEGAKVPGLPKGVPQIPLHIDRNWEGAPDTETRLFRISIDGVRENDSKLAWTERLSHVQKKASEEQVRTDDIRDFTLAIAFGIIRRTEGVYLIEDPDLPEERRKLGKFRDQAFTSYSGRIDAQKTWVRRAYAAALLRIEEDRNLAALVSLVAAHVADIERLVKLADGAGGKPELDHLARELECLAGFRREKGL</sequence>
<dbReference type="InterPro" id="IPR036525">
    <property type="entry name" value="Tubulin/FtsZ_GTPase_sf"/>
</dbReference>
<gene>
    <name evidence="1" type="ORF">E8A74_29085</name>
</gene>
<comment type="caution">
    <text evidence="1">The sequence shown here is derived from an EMBL/GenBank/DDBJ whole genome shotgun (WGS) entry which is preliminary data.</text>
</comment>
<dbReference type="RefSeq" id="WP_136932354.1">
    <property type="nucleotide sequence ID" value="NZ_SSMQ01000035.1"/>
</dbReference>
<dbReference type="Pfam" id="PF13809">
    <property type="entry name" value="Tubulin_2"/>
    <property type="match status" value="1"/>
</dbReference>
<dbReference type="Gene3D" id="3.40.50.1440">
    <property type="entry name" value="Tubulin/FtsZ, GTPase domain"/>
    <property type="match status" value="1"/>
</dbReference>
<dbReference type="OrthoDB" id="5521991at2"/>
<evidence type="ECO:0000313" key="1">
    <source>
        <dbReference type="EMBL" id="TKD02231.1"/>
    </source>
</evidence>
<keyword evidence="2" id="KW-1185">Reference proteome</keyword>
<proteinExistence type="predicted"/>
<dbReference type="EMBL" id="SSMQ01000035">
    <property type="protein sequence ID" value="TKD02231.1"/>
    <property type="molecule type" value="Genomic_DNA"/>
</dbReference>
<dbReference type="AlphaFoldDB" id="A0A4U1J4Q9"/>
<evidence type="ECO:0008006" key="3">
    <source>
        <dbReference type="Google" id="ProtNLM"/>
    </source>
</evidence>
<name>A0A4U1J4Q9_9BACT</name>
<protein>
    <recommendedName>
        <fullName evidence="3">Tubulin like</fullName>
    </recommendedName>
</protein>
<reference evidence="1 2" key="1">
    <citation type="submission" date="2019-04" db="EMBL/GenBank/DDBJ databases">
        <authorList>
            <person name="Li Y."/>
            <person name="Wang J."/>
        </authorList>
    </citation>
    <scope>NUCLEOTIDE SEQUENCE [LARGE SCALE GENOMIC DNA]</scope>
    <source>
        <strain evidence="1 2">DSM 14668</strain>
    </source>
</reference>
<dbReference type="SUPFAM" id="SSF52490">
    <property type="entry name" value="Tubulin nucleotide-binding domain-like"/>
    <property type="match status" value="1"/>
</dbReference>
<accession>A0A4U1J4Q9</accession>
<evidence type="ECO:0000313" key="2">
    <source>
        <dbReference type="Proteomes" id="UP000309215"/>
    </source>
</evidence>
<dbReference type="Proteomes" id="UP000309215">
    <property type="component" value="Unassembled WGS sequence"/>
</dbReference>